<dbReference type="InterPro" id="IPR018653">
    <property type="entry name" value="ScfR_C"/>
</dbReference>
<evidence type="ECO:0000259" key="1">
    <source>
        <dbReference type="PROSITE" id="PS50943"/>
    </source>
</evidence>
<dbReference type="EMBL" id="JBHTKR010000002">
    <property type="protein sequence ID" value="MFD1194153.1"/>
    <property type="molecule type" value="Genomic_DNA"/>
</dbReference>
<dbReference type="Proteomes" id="UP001597151">
    <property type="component" value="Unassembled WGS sequence"/>
</dbReference>
<dbReference type="PROSITE" id="PS50943">
    <property type="entry name" value="HTH_CROC1"/>
    <property type="match status" value="1"/>
</dbReference>
<name>A0ABW3TAT6_9RHOB</name>
<dbReference type="Pfam" id="PF09856">
    <property type="entry name" value="ScfRs"/>
    <property type="match status" value="1"/>
</dbReference>
<dbReference type="SUPFAM" id="SSF47413">
    <property type="entry name" value="lambda repressor-like DNA-binding domains"/>
    <property type="match status" value="1"/>
</dbReference>
<dbReference type="InterPro" id="IPR001387">
    <property type="entry name" value="Cro/C1-type_HTH"/>
</dbReference>
<gene>
    <name evidence="2" type="ORF">ACFQ3C_05685</name>
</gene>
<evidence type="ECO:0000313" key="2">
    <source>
        <dbReference type="EMBL" id="MFD1194153.1"/>
    </source>
</evidence>
<dbReference type="Pfam" id="PF01381">
    <property type="entry name" value="HTH_3"/>
    <property type="match status" value="1"/>
</dbReference>
<evidence type="ECO:0000313" key="3">
    <source>
        <dbReference type="Proteomes" id="UP001597151"/>
    </source>
</evidence>
<feature type="domain" description="HTH cro/C1-type" evidence="1">
    <location>
        <begin position="11"/>
        <end position="65"/>
    </location>
</feature>
<comment type="caution">
    <text evidence="2">The sequence shown here is derived from an EMBL/GenBank/DDBJ whole genome shotgun (WGS) entry which is preliminary data.</text>
</comment>
<sequence length="457" mass="49567">MPQRQLTGGRIRERRIALGVRQADLARDVGISASYLNLIEHNRRRIGGKLLLDLSAALGVEPSALTEGAEAALTATLRDAASDTAAARPEIAAIEDFAARFPGWAEVLADRHRRVLSLEHTVEQLADRLTHDPYLAAAMHEVLSTVTAIRSTAAILVDPRDIEPEWRDRFHRNINEDAARLAQSAQALVGYLDGAGKADAALSSPQDEMERFLTARAHHFAELEVEGPLPDGVITTLIDAADVLQSTSARAQARSYLERYRSDAERLPLARLRAALAQVGSDDAPLDPLYLAARLSVDPAIVMRRLASLPQDAEAAGPVSAVGLASCDASGTLLLRRPIDGFALPRFGSACPRWPLFAALNRPMTPIRQILRQSGQHRRRFRAFAIAQPVGQADYNAEPLFEAHMLILPLEQNSLPVRSPAPAEGPDAPREVGVSCRICPAEACPGRREPSILTDGF</sequence>
<dbReference type="CDD" id="cd00093">
    <property type="entry name" value="HTH_XRE"/>
    <property type="match status" value="1"/>
</dbReference>
<organism evidence="2 3">
    <name type="scientific">Seohaeicola saemankumensis</name>
    <dbReference type="NCBI Taxonomy" id="481181"/>
    <lineage>
        <taxon>Bacteria</taxon>
        <taxon>Pseudomonadati</taxon>
        <taxon>Pseudomonadota</taxon>
        <taxon>Alphaproteobacteria</taxon>
        <taxon>Rhodobacterales</taxon>
        <taxon>Roseobacteraceae</taxon>
        <taxon>Seohaeicola</taxon>
    </lineage>
</organism>
<dbReference type="Gene3D" id="1.10.260.40">
    <property type="entry name" value="lambda repressor-like DNA-binding domains"/>
    <property type="match status" value="1"/>
</dbReference>
<dbReference type="InterPro" id="IPR010982">
    <property type="entry name" value="Lambda_DNA-bd_dom_sf"/>
</dbReference>
<proteinExistence type="predicted"/>
<reference evidence="3" key="1">
    <citation type="journal article" date="2019" name="Int. J. Syst. Evol. Microbiol.">
        <title>The Global Catalogue of Microorganisms (GCM) 10K type strain sequencing project: providing services to taxonomists for standard genome sequencing and annotation.</title>
        <authorList>
            <consortium name="The Broad Institute Genomics Platform"/>
            <consortium name="The Broad Institute Genome Sequencing Center for Infectious Disease"/>
            <person name="Wu L."/>
            <person name="Ma J."/>
        </authorList>
    </citation>
    <scope>NUCLEOTIDE SEQUENCE [LARGE SCALE GENOMIC DNA]</scope>
    <source>
        <strain evidence="3">CCUG 55328</strain>
    </source>
</reference>
<keyword evidence="3" id="KW-1185">Reference proteome</keyword>
<dbReference type="SMART" id="SM00530">
    <property type="entry name" value="HTH_XRE"/>
    <property type="match status" value="1"/>
</dbReference>
<accession>A0ABW3TAT6</accession>
<dbReference type="RefSeq" id="WP_380789518.1">
    <property type="nucleotide sequence ID" value="NZ_JBHTKR010000002.1"/>
</dbReference>
<protein>
    <submittedName>
        <fullName evidence="2">Short-chain fatty acyl-CoA regulator family protein</fullName>
    </submittedName>
</protein>